<comment type="caution">
    <text evidence="1">The sequence shown here is derived from an EMBL/GenBank/DDBJ whole genome shotgun (WGS) entry which is preliminary data.</text>
</comment>
<gene>
    <name evidence="1" type="ORF">ACOLOM_LOCUS14108</name>
</gene>
<feature type="non-terminal residue" evidence="1">
    <location>
        <position position="1"/>
    </location>
</feature>
<accession>A0ACA9R4M1</accession>
<reference evidence="1" key="1">
    <citation type="submission" date="2021-06" db="EMBL/GenBank/DDBJ databases">
        <authorList>
            <person name="Kallberg Y."/>
            <person name="Tangrot J."/>
            <person name="Rosling A."/>
        </authorList>
    </citation>
    <scope>NUCLEOTIDE SEQUENCE</scope>
    <source>
        <strain evidence="1">CL356</strain>
    </source>
</reference>
<proteinExistence type="predicted"/>
<evidence type="ECO:0000313" key="2">
    <source>
        <dbReference type="Proteomes" id="UP000789525"/>
    </source>
</evidence>
<name>A0ACA9R4M1_9GLOM</name>
<keyword evidence="2" id="KW-1185">Reference proteome</keyword>
<feature type="non-terminal residue" evidence="1">
    <location>
        <position position="57"/>
    </location>
</feature>
<dbReference type="EMBL" id="CAJVPT010068340">
    <property type="protein sequence ID" value="CAG8776343.1"/>
    <property type="molecule type" value="Genomic_DNA"/>
</dbReference>
<protein>
    <submittedName>
        <fullName evidence="1">9701_t:CDS:1</fullName>
    </submittedName>
</protein>
<organism evidence="1 2">
    <name type="scientific">Acaulospora colombiana</name>
    <dbReference type="NCBI Taxonomy" id="27376"/>
    <lineage>
        <taxon>Eukaryota</taxon>
        <taxon>Fungi</taxon>
        <taxon>Fungi incertae sedis</taxon>
        <taxon>Mucoromycota</taxon>
        <taxon>Glomeromycotina</taxon>
        <taxon>Glomeromycetes</taxon>
        <taxon>Diversisporales</taxon>
        <taxon>Acaulosporaceae</taxon>
        <taxon>Acaulospora</taxon>
    </lineage>
</organism>
<sequence length="57" mass="6388">VVDHTIVVTPGLESLPVYGVKHLLEKELTLDQLKVVPFPQHATMTSRPSRSLRPIDE</sequence>
<evidence type="ECO:0000313" key="1">
    <source>
        <dbReference type="EMBL" id="CAG8776343.1"/>
    </source>
</evidence>
<dbReference type="Proteomes" id="UP000789525">
    <property type="component" value="Unassembled WGS sequence"/>
</dbReference>